<accession>A0A402D625</accession>
<dbReference type="PANTHER" id="PTHR30146">
    <property type="entry name" value="LACI-RELATED TRANSCRIPTIONAL REPRESSOR"/>
    <property type="match status" value="1"/>
</dbReference>
<dbReference type="SUPFAM" id="SSF47413">
    <property type="entry name" value="lambda repressor-like DNA-binding domains"/>
    <property type="match status" value="1"/>
</dbReference>
<dbReference type="GO" id="GO:0003700">
    <property type="term" value="F:DNA-binding transcription factor activity"/>
    <property type="evidence" value="ECO:0007669"/>
    <property type="project" value="TreeGrafter"/>
</dbReference>
<dbReference type="KEGG" id="ccot:CCAX7_45340"/>
<dbReference type="InterPro" id="IPR010982">
    <property type="entry name" value="Lambda_DNA-bd_dom_sf"/>
</dbReference>
<evidence type="ECO:0000313" key="2">
    <source>
        <dbReference type="Proteomes" id="UP000287394"/>
    </source>
</evidence>
<dbReference type="RefSeq" id="WP_125206375.1">
    <property type="nucleotide sequence ID" value="NZ_AP025739.1"/>
</dbReference>
<dbReference type="OrthoDB" id="9796186at2"/>
<dbReference type="SMART" id="SM00354">
    <property type="entry name" value="HTH_LACI"/>
    <property type="match status" value="1"/>
</dbReference>
<dbReference type="Pfam" id="PF00356">
    <property type="entry name" value="LacI"/>
    <property type="match status" value="1"/>
</dbReference>
<reference evidence="1 2" key="1">
    <citation type="journal article" date="2019" name="Int. J. Syst. Evol. Microbiol.">
        <title>Capsulimonas corticalis gen. nov., sp. nov., an aerobic capsulated bacterium, of a novel bacterial order, Capsulimonadales ord. nov., of the class Armatimonadia of the phylum Armatimonadetes.</title>
        <authorList>
            <person name="Li J."/>
            <person name="Kudo C."/>
            <person name="Tonouchi A."/>
        </authorList>
    </citation>
    <scope>NUCLEOTIDE SEQUENCE [LARGE SCALE GENOMIC DNA]</scope>
    <source>
        <strain evidence="1 2">AX-7</strain>
    </source>
</reference>
<organism evidence="1 2">
    <name type="scientific">Capsulimonas corticalis</name>
    <dbReference type="NCBI Taxonomy" id="2219043"/>
    <lineage>
        <taxon>Bacteria</taxon>
        <taxon>Bacillati</taxon>
        <taxon>Armatimonadota</taxon>
        <taxon>Armatimonadia</taxon>
        <taxon>Capsulimonadales</taxon>
        <taxon>Capsulimonadaceae</taxon>
        <taxon>Capsulimonas</taxon>
    </lineage>
</organism>
<dbReference type="PANTHER" id="PTHR30146:SF109">
    <property type="entry name" value="HTH-TYPE TRANSCRIPTIONAL REGULATOR GALS"/>
    <property type="match status" value="1"/>
</dbReference>
<dbReference type="AlphaFoldDB" id="A0A402D625"/>
<dbReference type="SUPFAM" id="SSF53822">
    <property type="entry name" value="Periplasmic binding protein-like I"/>
    <property type="match status" value="1"/>
</dbReference>
<dbReference type="InterPro" id="IPR000843">
    <property type="entry name" value="HTH_LacI"/>
</dbReference>
<dbReference type="GO" id="GO:0000976">
    <property type="term" value="F:transcription cis-regulatory region binding"/>
    <property type="evidence" value="ECO:0007669"/>
    <property type="project" value="TreeGrafter"/>
</dbReference>
<dbReference type="EMBL" id="AP025739">
    <property type="protein sequence ID" value="BDI32483.1"/>
    <property type="molecule type" value="Genomic_DNA"/>
</dbReference>
<protein>
    <submittedName>
        <fullName evidence="1">LacI family transcriptional regulator</fullName>
    </submittedName>
</protein>
<dbReference type="CDD" id="cd06267">
    <property type="entry name" value="PBP1_LacI_sugar_binding-like"/>
    <property type="match status" value="1"/>
</dbReference>
<name>A0A402D625_9BACT</name>
<proteinExistence type="predicted"/>
<dbReference type="InterPro" id="IPR046335">
    <property type="entry name" value="LacI/GalR-like_sensor"/>
</dbReference>
<gene>
    <name evidence="1" type="ORF">CCAX7_45340</name>
</gene>
<keyword evidence="2" id="KW-1185">Reference proteome</keyword>
<dbReference type="Pfam" id="PF13377">
    <property type="entry name" value="Peripla_BP_3"/>
    <property type="match status" value="1"/>
</dbReference>
<sequence>MNKIPTSEEVARVAGVSRATVSYVFSGRKNASVPEATRQRVLDAAAAIGYQPNRNARALARGRTQQIALLLPRISSPFYAQVAEHVQRLAIETGFETLIVSCDAVRNSARMSDLQVDGVLAFDIPPAGGRTPWVSVGHYHTEGGDFVGVDLFAGAAQATRHLIEAGCKRVALGIYSAANQIGDARRDGYVSAIAAAGQTPEIIAVPLPTRASARESLRQYWRHSDGVDGIFCWDDSLALGFYRGCHELGLAIPADVALIGCDGIEDTLFVDTQLSTIAQPLEEICRTSWEFLCQRIAAPELPLQQIVLAPQLMIRESTMRKETNKNH</sequence>
<dbReference type="PROSITE" id="PS50932">
    <property type="entry name" value="HTH_LACI_2"/>
    <property type="match status" value="1"/>
</dbReference>
<evidence type="ECO:0000313" key="1">
    <source>
        <dbReference type="EMBL" id="BDI32483.1"/>
    </source>
</evidence>
<dbReference type="Gene3D" id="3.40.50.2300">
    <property type="match status" value="2"/>
</dbReference>
<dbReference type="InterPro" id="IPR028082">
    <property type="entry name" value="Peripla_BP_I"/>
</dbReference>
<dbReference type="CDD" id="cd01392">
    <property type="entry name" value="HTH_LacI"/>
    <property type="match status" value="1"/>
</dbReference>
<dbReference type="Gene3D" id="1.10.260.40">
    <property type="entry name" value="lambda repressor-like DNA-binding domains"/>
    <property type="match status" value="1"/>
</dbReference>
<dbReference type="Proteomes" id="UP000287394">
    <property type="component" value="Chromosome"/>
</dbReference>